<dbReference type="RefSeq" id="WP_057896573.1">
    <property type="nucleotide sequence ID" value="NZ_AZEH01000039.1"/>
</dbReference>
<feature type="domain" description="Apoptosis regulator Bcl-2 family BH4" evidence="1">
    <location>
        <begin position="26"/>
        <end position="45"/>
    </location>
</feature>
<dbReference type="Proteomes" id="UP000051686">
    <property type="component" value="Unassembled WGS sequence"/>
</dbReference>
<evidence type="ECO:0000313" key="2">
    <source>
        <dbReference type="EMBL" id="KRL04616.1"/>
    </source>
</evidence>
<proteinExistence type="predicted"/>
<dbReference type="AlphaFoldDB" id="A0A0R1MKX8"/>
<dbReference type="PANTHER" id="PTHR38440">
    <property type="entry name" value="UPF0398 PROTEIN YPSA"/>
    <property type="match status" value="1"/>
</dbReference>
<comment type="caution">
    <text evidence="2">The sequence shown here is derived from an EMBL/GenBank/DDBJ whole genome shotgun (WGS) entry which is preliminary data.</text>
</comment>
<organism evidence="2 3">
    <name type="scientific">Liquorilactobacillus oeni DSM 19972</name>
    <dbReference type="NCBI Taxonomy" id="1423777"/>
    <lineage>
        <taxon>Bacteria</taxon>
        <taxon>Bacillati</taxon>
        <taxon>Bacillota</taxon>
        <taxon>Bacilli</taxon>
        <taxon>Lactobacillales</taxon>
        <taxon>Lactobacillaceae</taxon>
        <taxon>Liquorilactobacillus</taxon>
    </lineage>
</organism>
<keyword evidence="3" id="KW-1185">Reference proteome</keyword>
<dbReference type="EMBL" id="AZEH01000039">
    <property type="protein sequence ID" value="KRL04616.1"/>
    <property type="molecule type" value="Genomic_DNA"/>
</dbReference>
<dbReference type="PANTHER" id="PTHR38440:SF1">
    <property type="entry name" value="UPF0398 PROTEIN SPR0331"/>
    <property type="match status" value="1"/>
</dbReference>
<dbReference type="InterPro" id="IPR003093">
    <property type="entry name" value="Bcl2_BH4"/>
</dbReference>
<dbReference type="InterPro" id="IPR010697">
    <property type="entry name" value="YspA"/>
</dbReference>
<dbReference type="Gene3D" id="3.40.50.450">
    <property type="match status" value="1"/>
</dbReference>
<dbReference type="Pfam" id="PF06908">
    <property type="entry name" value="YpsA"/>
    <property type="match status" value="1"/>
</dbReference>
<gene>
    <name evidence="2" type="ORF">FD46_GL001749</name>
</gene>
<evidence type="ECO:0000313" key="3">
    <source>
        <dbReference type="Proteomes" id="UP000051686"/>
    </source>
</evidence>
<dbReference type="PIRSF" id="PIRSF021290">
    <property type="entry name" value="DUF1273"/>
    <property type="match status" value="1"/>
</dbReference>
<reference evidence="2 3" key="1">
    <citation type="journal article" date="2015" name="Genome Announc.">
        <title>Expanding the biotechnology potential of lactobacilli through comparative genomics of 213 strains and associated genera.</title>
        <authorList>
            <person name="Sun Z."/>
            <person name="Harris H.M."/>
            <person name="McCann A."/>
            <person name="Guo C."/>
            <person name="Argimon S."/>
            <person name="Zhang W."/>
            <person name="Yang X."/>
            <person name="Jeffery I.B."/>
            <person name="Cooney J.C."/>
            <person name="Kagawa T.F."/>
            <person name="Liu W."/>
            <person name="Song Y."/>
            <person name="Salvetti E."/>
            <person name="Wrobel A."/>
            <person name="Rasinkangas P."/>
            <person name="Parkhill J."/>
            <person name="Rea M.C."/>
            <person name="O'Sullivan O."/>
            <person name="Ritari J."/>
            <person name="Douillard F.P."/>
            <person name="Paul Ross R."/>
            <person name="Yang R."/>
            <person name="Briner A.E."/>
            <person name="Felis G.E."/>
            <person name="de Vos W.M."/>
            <person name="Barrangou R."/>
            <person name="Klaenhammer T.R."/>
            <person name="Caufield P.W."/>
            <person name="Cui Y."/>
            <person name="Zhang H."/>
            <person name="O'Toole P.W."/>
        </authorList>
    </citation>
    <scope>NUCLEOTIDE SEQUENCE [LARGE SCALE GENOMIC DNA]</scope>
    <source>
        <strain evidence="2 3">DSM 19972</strain>
    </source>
</reference>
<accession>A0A0R1MKX8</accession>
<dbReference type="STRING" id="1423777.FD46_GL001749"/>
<sequence length="188" mass="22336">MKIWLSGYRSYELNIFKESDPKIEVIKNTLKEYLLQKLTENGLEWILAGGQLGIEQWGLETANELKKDYPELKTAMMLPYQEFEQNWREDKQAKYQVIKQAVSFSASISTDPYKSPHQLRNWQEFMLAHTEGAVFVYDPEYEGKTKYPYEAVKKYQETHDYPLTLIDMDWLETSAREFIERKRDNGLQ</sequence>
<name>A0A0R1MKX8_9LACO</name>
<evidence type="ECO:0000259" key="1">
    <source>
        <dbReference type="PROSITE" id="PS50063"/>
    </source>
</evidence>
<dbReference type="PROSITE" id="PS50063">
    <property type="entry name" value="BH4_2"/>
    <property type="match status" value="1"/>
</dbReference>
<dbReference type="OrthoDB" id="2301957at2"/>
<protein>
    <recommendedName>
        <fullName evidence="1">Apoptosis regulator Bcl-2 family BH4 domain-containing protein</fullName>
    </recommendedName>
</protein>
<dbReference type="PATRIC" id="fig|1423777.3.peg.1803"/>
<dbReference type="NCBIfam" id="NF010181">
    <property type="entry name" value="PRK13660.1"/>
    <property type="match status" value="1"/>
</dbReference>
<dbReference type="SUPFAM" id="SSF102405">
    <property type="entry name" value="MCP/YpsA-like"/>
    <property type="match status" value="1"/>
</dbReference>